<keyword evidence="3" id="KW-1133">Transmembrane helix</keyword>
<dbReference type="EMBL" id="MORL01000005">
    <property type="protein sequence ID" value="OIN59105.1"/>
    <property type="molecule type" value="Genomic_DNA"/>
</dbReference>
<keyword evidence="5" id="KW-1185">Reference proteome</keyword>
<comment type="caution">
    <text evidence="4">The sequence shown here is derived from an EMBL/GenBank/DDBJ whole genome shotgun (WGS) entry which is preliminary data.</text>
</comment>
<reference evidence="4 5" key="1">
    <citation type="submission" date="2016-10" db="EMBL/GenBank/DDBJ databases">
        <title>Arsenicibacter rosenii gen. nov., sp. nov., an efficient arsenic-methylating bacterium isolated from an arsenic-contaminated paddy soil.</title>
        <authorList>
            <person name="Huang K."/>
        </authorList>
    </citation>
    <scope>NUCLEOTIDE SEQUENCE [LARGE SCALE GENOMIC DNA]</scope>
    <source>
        <strain evidence="4 5">SM-1</strain>
    </source>
</reference>
<organism evidence="4 5">
    <name type="scientific">Arsenicibacter rosenii</name>
    <dbReference type="NCBI Taxonomy" id="1750698"/>
    <lineage>
        <taxon>Bacteria</taxon>
        <taxon>Pseudomonadati</taxon>
        <taxon>Bacteroidota</taxon>
        <taxon>Cytophagia</taxon>
        <taxon>Cytophagales</taxon>
        <taxon>Spirosomataceae</taxon>
        <taxon>Arsenicibacter</taxon>
    </lineage>
</organism>
<protein>
    <recommendedName>
        <fullName evidence="6">Phage tail tape measure protein</fullName>
    </recommendedName>
</protein>
<dbReference type="OrthoDB" id="1219342at2"/>
<evidence type="ECO:0000313" key="5">
    <source>
        <dbReference type="Proteomes" id="UP000181790"/>
    </source>
</evidence>
<feature type="transmembrane region" description="Helical" evidence="3">
    <location>
        <begin position="1025"/>
        <end position="1048"/>
    </location>
</feature>
<evidence type="ECO:0000256" key="2">
    <source>
        <dbReference type="SAM" id="MobiDB-lite"/>
    </source>
</evidence>
<evidence type="ECO:0008006" key="6">
    <source>
        <dbReference type="Google" id="ProtNLM"/>
    </source>
</evidence>
<feature type="region of interest" description="Disordered" evidence="2">
    <location>
        <begin position="598"/>
        <end position="617"/>
    </location>
</feature>
<sequence>MNELTTRYNLDFGDTFDNLEKLGGSMAAIATVADKNRRVNPFADYNKKAADFNDVLAQQVKAIQLNQARLFSMRAELQNVQQEYAGLVRRQKEFIDAGRYKELEEKLRIVEARLAEINKKMGDSSDGVAKVKKGSSDLDGTWSKMKSTVVQAFAVDRILEVGKAIVETTAKFEKYEAVLTNALGSRSGAQDGLRMLAEYAAQTPYSVDELTSSFIKFVNRGLTPTKEQLTNIGDLAASQGKSFDQLTEAILDAQSGEFERLKEFGIRASKSGDQVTLSFKGVEKTVKASNEAITEAVLGFGKLNGVAGSTAVISETLEGAMSNFGDQVDRLEVGIGSSRLGGAFKMLVLEAGKLVGVFTDLIAKSPAESLRDQQSEINGLVGAIAMANDNEAVRLNLIQQLSAKYPEFLGQLNAESVSNDILAQRLAEVNAQYEKKIRIALGQEKITKVQDELTASIRGQSKALADLALASGKSITELERMDAAQRLNLAKRLASGQQPISQAARDKNITADYFDITVDMLERYGSRQAGLQKELNGLLGEQAQRQADLTKTTVEGYQKDIAQMKEKIRLKQIDKKLGEEEIKRLEALIRREQGIAATPPATKTTSGTKKKGKTDAEKAADEEKAALLKVAEDYLQEYQALEDRYGKAKLESMQKDSAEYIKEKARHDEDEIRQARDKYERLLQLARSNKTAVVDGKRVVVPDTSLKLEDLDKEASDKFAFLLKQVRTKSADDLQRLEIDNRIKMLGLERKYNELELAEAEKKWDEMIRLEKKESEKQRLIRLKNKELDRILLGQSIDQVRGQETAQIAFYGQQRFENQLRSENPNDSYLEIERKRQEAILKSRIEFNERLLKLLKDQSESENAVLISQTQELVDGLSKQLAEIKTAPIATNIWDAVIPFKNKEQADAFKESMKLIGESIMSTTQSLIEQSNQRIQSLDNEISAKEKQVDEETQRQKEGAANNLSIRRAELEDLKRQKAEEEQIRRKATQVQQALDLASMVSSQALVAQKSIETVVNAMAEQSKLGPIVGVVAAIAAAATILGTILSVRAKVKAMSKMRTGGKLRGPAHEFGGIRGTGAFDDIEVEGDEYVVNRRSTKKHEDLIEQINADDPAGIARVAARYTGRPMIRQPEFPQTVLRQMEEHTVARAHAQQNLNRLEHHLIALTGQQEATNNRLAAIERNTGKHITGTADGRIYIEEGNKTTIIKL</sequence>
<dbReference type="Proteomes" id="UP000181790">
    <property type="component" value="Unassembled WGS sequence"/>
</dbReference>
<evidence type="ECO:0000256" key="3">
    <source>
        <dbReference type="SAM" id="Phobius"/>
    </source>
</evidence>
<keyword evidence="3" id="KW-0812">Transmembrane</keyword>
<evidence type="ECO:0000313" key="4">
    <source>
        <dbReference type="EMBL" id="OIN59105.1"/>
    </source>
</evidence>
<keyword evidence="1" id="KW-0175">Coiled coil</keyword>
<accession>A0A1S2VLJ8</accession>
<feature type="coiled-coil region" evidence="1">
    <location>
        <begin position="921"/>
        <end position="994"/>
    </location>
</feature>
<keyword evidence="3" id="KW-0472">Membrane</keyword>
<name>A0A1S2VLJ8_9BACT</name>
<proteinExistence type="predicted"/>
<gene>
    <name evidence="4" type="ORF">BLX24_12940</name>
</gene>
<dbReference type="RefSeq" id="WP_071503557.1">
    <property type="nucleotide sequence ID" value="NZ_MORL01000005.1"/>
</dbReference>
<feature type="coiled-coil region" evidence="1">
    <location>
        <begin position="624"/>
        <end position="685"/>
    </location>
</feature>
<evidence type="ECO:0000256" key="1">
    <source>
        <dbReference type="SAM" id="Coils"/>
    </source>
</evidence>
<dbReference type="AlphaFoldDB" id="A0A1S2VLJ8"/>